<keyword evidence="1" id="KW-0812">Transmembrane</keyword>
<organism evidence="2 3">
    <name type="scientific">Vibrio qinghaiensis</name>
    <dbReference type="NCBI Taxonomy" id="2025808"/>
    <lineage>
        <taxon>Bacteria</taxon>
        <taxon>Pseudomonadati</taxon>
        <taxon>Pseudomonadota</taxon>
        <taxon>Gammaproteobacteria</taxon>
        <taxon>Vibrionales</taxon>
        <taxon>Vibrionaceae</taxon>
        <taxon>Vibrio</taxon>
    </lineage>
</organism>
<keyword evidence="1" id="KW-0472">Membrane</keyword>
<feature type="transmembrane region" description="Helical" evidence="1">
    <location>
        <begin position="33"/>
        <end position="51"/>
    </location>
</feature>
<evidence type="ECO:0000256" key="1">
    <source>
        <dbReference type="SAM" id="Phobius"/>
    </source>
</evidence>
<keyword evidence="1" id="KW-1133">Transmembrane helix</keyword>
<gene>
    <name evidence="2" type="ORF">CCZ37_08610</name>
</gene>
<protein>
    <submittedName>
        <fullName evidence="2">Uncharacterized protein</fullName>
    </submittedName>
</protein>
<dbReference type="AlphaFoldDB" id="A0A223MYL3"/>
<evidence type="ECO:0000313" key="2">
    <source>
        <dbReference type="EMBL" id="ASU22651.1"/>
    </source>
</evidence>
<name>A0A223MYL3_9VIBR</name>
<evidence type="ECO:0000313" key="3">
    <source>
        <dbReference type="Proteomes" id="UP000215148"/>
    </source>
</evidence>
<dbReference type="KEGG" id="vqi:CCZ37_08610"/>
<sequence>MKMRQIDLENIETRALLTATLFREGNEIKTTSYLLQIPVMAGILIYILQVTNGRFLFYQTSI</sequence>
<keyword evidence="3" id="KW-1185">Reference proteome</keyword>
<proteinExistence type="predicted"/>
<dbReference type="EMBL" id="CP022741">
    <property type="protein sequence ID" value="ASU22651.1"/>
    <property type="molecule type" value="Genomic_DNA"/>
</dbReference>
<dbReference type="Proteomes" id="UP000215148">
    <property type="component" value="Chromosome 1"/>
</dbReference>
<accession>A0A223MYL3</accession>
<reference evidence="2 3" key="1">
    <citation type="submission" date="2017-08" db="EMBL/GenBank/DDBJ databases">
        <title>The Vibrio qinghaiensis sp.-Q67 is a luminous bacteria isolated firstly from Qinghai lake, Qinghai province, China, which has been proved to be very sensitive to detect environmental and food pollutants. Therefore, complete genome analysis of V. qinghaiensis sp.-Q67 highlights the potential application of this strain on detection of hazards in the contaminated environments.</title>
        <authorList>
            <person name="Gong L."/>
        </authorList>
    </citation>
    <scope>NUCLEOTIDE SEQUENCE [LARGE SCALE GENOMIC DNA]</scope>
    <source>
        <strain evidence="2 3">Q67</strain>
    </source>
</reference>